<comment type="caution">
    <text evidence="1">The sequence shown here is derived from an EMBL/GenBank/DDBJ whole genome shotgun (WGS) entry which is preliminary data.</text>
</comment>
<feature type="non-terminal residue" evidence="1">
    <location>
        <position position="1"/>
    </location>
</feature>
<sequence length="98" mass="10775">QGALGAAQPGRNFEATIVLNGASLGRMLVESLLLPVISSACGSLIAKLPFVRRGLSHFSKVVLGGCAYFVVKDLLRVFYKYLLFRSRSSRYLKGRKRL</sequence>
<keyword evidence="2" id="KW-1185">Reference proteome</keyword>
<dbReference type="EMBL" id="JANBUK010004527">
    <property type="protein sequence ID" value="KAJ2763639.1"/>
    <property type="molecule type" value="Genomic_DNA"/>
</dbReference>
<dbReference type="Proteomes" id="UP001140066">
    <property type="component" value="Unassembled WGS sequence"/>
</dbReference>
<evidence type="ECO:0000313" key="2">
    <source>
        <dbReference type="Proteomes" id="UP001140066"/>
    </source>
</evidence>
<protein>
    <submittedName>
        <fullName evidence="1">Uncharacterized protein</fullName>
    </submittedName>
</protein>
<evidence type="ECO:0000313" key="1">
    <source>
        <dbReference type="EMBL" id="KAJ2763639.1"/>
    </source>
</evidence>
<accession>A0ACC1JMQ6</accession>
<name>A0ACC1JMQ6_9FUNG</name>
<reference evidence="1" key="1">
    <citation type="submission" date="2022-07" db="EMBL/GenBank/DDBJ databases">
        <title>Phylogenomic reconstructions and comparative analyses of Kickxellomycotina fungi.</title>
        <authorList>
            <person name="Reynolds N.K."/>
            <person name="Stajich J.E."/>
            <person name="Barry K."/>
            <person name="Grigoriev I.V."/>
            <person name="Crous P."/>
            <person name="Smith M.E."/>
        </authorList>
    </citation>
    <scope>NUCLEOTIDE SEQUENCE</scope>
    <source>
        <strain evidence="1">BCRC 34191</strain>
    </source>
</reference>
<proteinExistence type="predicted"/>
<organism evidence="1 2">
    <name type="scientific">Coemansia linderi</name>
    <dbReference type="NCBI Taxonomy" id="2663919"/>
    <lineage>
        <taxon>Eukaryota</taxon>
        <taxon>Fungi</taxon>
        <taxon>Fungi incertae sedis</taxon>
        <taxon>Zoopagomycota</taxon>
        <taxon>Kickxellomycotina</taxon>
        <taxon>Kickxellomycetes</taxon>
        <taxon>Kickxellales</taxon>
        <taxon>Kickxellaceae</taxon>
        <taxon>Coemansia</taxon>
    </lineage>
</organism>
<gene>
    <name evidence="1" type="ORF">GGI18_006625</name>
</gene>